<protein>
    <recommendedName>
        <fullName evidence="2">Nucleoside 2-deoxyribosyltransferase</fullName>
    </recommendedName>
</protein>
<comment type="caution">
    <text evidence="1">The sequence shown here is derived from an EMBL/GenBank/DDBJ whole genome shotgun (WGS) entry which is preliminary data.</text>
</comment>
<dbReference type="EMBL" id="LAZR01014658">
    <property type="protein sequence ID" value="KKM16511.1"/>
    <property type="molecule type" value="Genomic_DNA"/>
</dbReference>
<sequence>MSQGLKAFAEKIKDFTSAYLAGGIQNRTRPDGWRQDITEFLEKNKKVANNPCADNAKIFNDSIMGYKENGSVYTLEELLKADEGKWAYLLKQTEENDMYFIGKSDIIIFYLDDSAGFGTYTEFREVVDRFKKPFIMIRSVSRQNLPHWIGSRRYFSLIRERNAIEFKNLTEMRQFFKDYLGFKE</sequence>
<accession>A0A0F9HMM1</accession>
<proteinExistence type="predicted"/>
<organism evidence="1">
    <name type="scientific">marine sediment metagenome</name>
    <dbReference type="NCBI Taxonomy" id="412755"/>
    <lineage>
        <taxon>unclassified sequences</taxon>
        <taxon>metagenomes</taxon>
        <taxon>ecological metagenomes</taxon>
    </lineage>
</organism>
<dbReference type="AlphaFoldDB" id="A0A0F9HMM1"/>
<evidence type="ECO:0008006" key="2">
    <source>
        <dbReference type="Google" id="ProtNLM"/>
    </source>
</evidence>
<gene>
    <name evidence="1" type="ORF">LCGC14_1685080</name>
</gene>
<evidence type="ECO:0000313" key="1">
    <source>
        <dbReference type="EMBL" id="KKM16511.1"/>
    </source>
</evidence>
<reference evidence="1" key="1">
    <citation type="journal article" date="2015" name="Nature">
        <title>Complex archaea that bridge the gap between prokaryotes and eukaryotes.</title>
        <authorList>
            <person name="Spang A."/>
            <person name="Saw J.H."/>
            <person name="Jorgensen S.L."/>
            <person name="Zaremba-Niedzwiedzka K."/>
            <person name="Martijn J."/>
            <person name="Lind A.E."/>
            <person name="van Eijk R."/>
            <person name="Schleper C."/>
            <person name="Guy L."/>
            <person name="Ettema T.J."/>
        </authorList>
    </citation>
    <scope>NUCLEOTIDE SEQUENCE</scope>
</reference>
<name>A0A0F9HMM1_9ZZZZ</name>